<dbReference type="Gene3D" id="1.10.230.10">
    <property type="entry name" value="Cytochrome P450-Terp, domain 2"/>
    <property type="match status" value="1"/>
</dbReference>
<feature type="active site" evidence="6">
    <location>
        <position position="315"/>
    </location>
</feature>
<dbReference type="InterPro" id="IPR019810">
    <property type="entry name" value="Citrate_synthase_AS"/>
</dbReference>
<evidence type="ECO:0000256" key="5">
    <source>
        <dbReference type="PIRNR" id="PIRNR001369"/>
    </source>
</evidence>
<keyword evidence="3" id="KW-0816">Tricarboxylic acid cycle</keyword>
<dbReference type="Gene3D" id="1.10.580.10">
    <property type="entry name" value="Citrate Synthase, domain 1"/>
    <property type="match status" value="1"/>
</dbReference>
<dbReference type="AlphaFoldDB" id="A0A0L0DGV5"/>
<gene>
    <name evidence="8" type="ORF">AMSG_07634</name>
</gene>
<evidence type="ECO:0000313" key="8">
    <source>
        <dbReference type="EMBL" id="KNC51440.1"/>
    </source>
</evidence>
<dbReference type="Proteomes" id="UP000054408">
    <property type="component" value="Unassembled WGS sequence"/>
</dbReference>
<dbReference type="GO" id="GO:0005737">
    <property type="term" value="C:cytoplasm"/>
    <property type="evidence" value="ECO:0007669"/>
    <property type="project" value="InterPro"/>
</dbReference>
<reference evidence="8 9" key="1">
    <citation type="submission" date="2010-05" db="EMBL/GenBank/DDBJ databases">
        <title>The Genome Sequence of Thecamonas trahens ATCC 50062.</title>
        <authorList>
            <consortium name="The Broad Institute Genome Sequencing Platform"/>
            <person name="Russ C."/>
            <person name="Cuomo C."/>
            <person name="Shea T."/>
            <person name="Young S.K."/>
            <person name="Zeng Q."/>
            <person name="Koehrsen M."/>
            <person name="Haas B."/>
            <person name="Borodovsky M."/>
            <person name="Guigo R."/>
            <person name="Alvarado L."/>
            <person name="Berlin A."/>
            <person name="Bochicchio J."/>
            <person name="Borenstein D."/>
            <person name="Chapman S."/>
            <person name="Chen Z."/>
            <person name="Freedman E."/>
            <person name="Gellesch M."/>
            <person name="Goldberg J."/>
            <person name="Griggs A."/>
            <person name="Gujja S."/>
            <person name="Heilman E."/>
            <person name="Heiman D."/>
            <person name="Hepburn T."/>
            <person name="Howarth C."/>
            <person name="Jen D."/>
            <person name="Larson L."/>
            <person name="Mehta T."/>
            <person name="Park D."/>
            <person name="Pearson M."/>
            <person name="Roberts A."/>
            <person name="Saif S."/>
            <person name="Shenoy N."/>
            <person name="Sisk P."/>
            <person name="Stolte C."/>
            <person name="Sykes S."/>
            <person name="Thomson T."/>
            <person name="Walk T."/>
            <person name="White J."/>
            <person name="Yandava C."/>
            <person name="Burger G."/>
            <person name="Gray M.W."/>
            <person name="Holland P.W.H."/>
            <person name="King N."/>
            <person name="Lang F.B.F."/>
            <person name="Roger A.J."/>
            <person name="Ruiz-Trillo I."/>
            <person name="Lander E."/>
            <person name="Nusbaum C."/>
        </authorList>
    </citation>
    <scope>NUCLEOTIDE SEQUENCE [LARGE SCALE GENOMIC DNA]</scope>
    <source>
        <strain evidence="8 9">ATCC 50062</strain>
    </source>
</reference>
<dbReference type="InterPro" id="IPR016143">
    <property type="entry name" value="Citrate_synth-like_sm_a-sub"/>
</dbReference>
<keyword evidence="4 5" id="KW-0808">Transferase</keyword>
<evidence type="ECO:0000256" key="6">
    <source>
        <dbReference type="PIRSR" id="PIRSR001369-1"/>
    </source>
</evidence>
<dbReference type="InterPro" id="IPR010953">
    <property type="entry name" value="Citrate_synthase_typ-I"/>
</dbReference>
<comment type="similarity">
    <text evidence="2 5 7">Belongs to the citrate synthase family.</text>
</comment>
<dbReference type="Pfam" id="PF00285">
    <property type="entry name" value="Citrate_synt"/>
    <property type="match status" value="1"/>
</dbReference>
<evidence type="ECO:0000256" key="7">
    <source>
        <dbReference type="RuleBase" id="RU000441"/>
    </source>
</evidence>
<evidence type="ECO:0000256" key="4">
    <source>
        <dbReference type="ARBA" id="ARBA00022679"/>
    </source>
</evidence>
<protein>
    <recommendedName>
        <fullName evidence="5 7">Citrate synthase</fullName>
    </recommendedName>
</protein>
<dbReference type="RefSeq" id="XP_013756103.1">
    <property type="nucleotide sequence ID" value="XM_013900649.1"/>
</dbReference>
<dbReference type="STRING" id="461836.A0A0L0DGV5"/>
<dbReference type="InterPro" id="IPR002020">
    <property type="entry name" value="Citrate_synthase"/>
</dbReference>
<dbReference type="PRINTS" id="PR00143">
    <property type="entry name" value="CITRTSNTHASE"/>
</dbReference>
<keyword evidence="9" id="KW-1185">Reference proteome</keyword>
<dbReference type="SUPFAM" id="SSF48256">
    <property type="entry name" value="Citrate synthase"/>
    <property type="match status" value="1"/>
</dbReference>
<dbReference type="UniPathway" id="UPA00223">
    <property type="reaction ID" value="UER00717"/>
</dbReference>
<dbReference type="GO" id="GO:0006099">
    <property type="term" value="P:tricarboxylic acid cycle"/>
    <property type="evidence" value="ECO:0007669"/>
    <property type="project" value="UniProtKB-UniPathway"/>
</dbReference>
<dbReference type="PROSITE" id="PS00480">
    <property type="entry name" value="CITRATE_SYNTHASE"/>
    <property type="match status" value="1"/>
</dbReference>
<dbReference type="PANTHER" id="PTHR42871:SF1">
    <property type="entry name" value="CITRATE SYNTHASE"/>
    <property type="match status" value="1"/>
</dbReference>
<evidence type="ECO:0000256" key="1">
    <source>
        <dbReference type="ARBA" id="ARBA00004751"/>
    </source>
</evidence>
<dbReference type="NCBIfam" id="NF004126">
    <property type="entry name" value="PRK05614.1"/>
    <property type="match status" value="1"/>
</dbReference>
<accession>A0A0L0DGV5</accession>
<evidence type="ECO:0000256" key="3">
    <source>
        <dbReference type="ARBA" id="ARBA00022532"/>
    </source>
</evidence>
<dbReference type="PIRSF" id="PIRSF001369">
    <property type="entry name" value="Citrate_synth"/>
    <property type="match status" value="1"/>
</dbReference>
<dbReference type="GO" id="GO:0046912">
    <property type="term" value="F:acyltransferase activity, acyl groups converted into alkyl on transfer"/>
    <property type="evidence" value="ECO:0007669"/>
    <property type="project" value="InterPro"/>
</dbReference>
<dbReference type="FunFam" id="1.10.230.10:FF:000002">
    <property type="entry name" value="Citrate synthase"/>
    <property type="match status" value="1"/>
</dbReference>
<dbReference type="CDD" id="cd06114">
    <property type="entry name" value="EcCS_like"/>
    <property type="match status" value="1"/>
</dbReference>
<name>A0A0L0DGV5_THETB</name>
<dbReference type="PANTHER" id="PTHR42871">
    <property type="entry name" value="CITRATE SYNTHASE"/>
    <property type="match status" value="1"/>
</dbReference>
<comment type="pathway">
    <text evidence="1">Carbohydrate metabolism; tricarboxylic acid cycle; isocitrate from oxaloacetate: step 1/2.</text>
</comment>
<dbReference type="GeneID" id="25566508"/>
<dbReference type="InterPro" id="IPR016142">
    <property type="entry name" value="Citrate_synth-like_lrg_a-sub"/>
</dbReference>
<dbReference type="OMA" id="SGVMAHW"/>
<dbReference type="Gene3D" id="2.20.28.60">
    <property type="match status" value="1"/>
</dbReference>
<organism evidence="8 9">
    <name type="scientific">Thecamonas trahens ATCC 50062</name>
    <dbReference type="NCBI Taxonomy" id="461836"/>
    <lineage>
        <taxon>Eukaryota</taxon>
        <taxon>Apusozoa</taxon>
        <taxon>Apusomonadida</taxon>
        <taxon>Apusomonadidae</taxon>
        <taxon>Thecamonas</taxon>
    </lineage>
</organism>
<sequence>MAAAPRGGRVVGTARLTLPNGKTAELPVYGGVSGPDVVDVRGVYSATGCFCYDPGFKATCSCASAITYIDGPRGVLLHRGYAIEELAADGDFDDVSYLLLFGDLPDRKAKALHSARLVAERRVHERLIHFYSGFLSNAHPMAIMVGVVGALSAFYHDKLDVFDAGDQVAAAYRVIAKLPTLAAMAYKTAVGEPFVYPRDALSHCGNLLHMLFAKPGAEYVVDPLAERALEVWMILHMDHEQNASTSTVRIAGSSEANPYAAIASGITALWGPAHGGANEAVIRMLEEIGSVDQIPAAVARAKDKSDSFRLMGFGHRVYKSYDPRARILKSYCHELLGKLQREDPLMELALELEKVALEDEYFVSRGLYPNTDFYSGIILRALGIPRDMYTVLFAVARTVGWISQWREMISDSTRVIGRPRQLYVGPAPRSFAAVDDRAAVGGRRSKL</sequence>
<evidence type="ECO:0000313" key="9">
    <source>
        <dbReference type="Proteomes" id="UP000054408"/>
    </source>
</evidence>
<feature type="active site" evidence="6">
    <location>
        <position position="372"/>
    </location>
</feature>
<dbReference type="InterPro" id="IPR024176">
    <property type="entry name" value="Citrate_synthase_bac-typ"/>
</dbReference>
<dbReference type="NCBIfam" id="TIGR01798">
    <property type="entry name" value="cit_synth_I"/>
    <property type="match status" value="1"/>
</dbReference>
<dbReference type="EMBL" id="GL349467">
    <property type="protein sequence ID" value="KNC51440.1"/>
    <property type="molecule type" value="Genomic_DNA"/>
</dbReference>
<dbReference type="eggNOG" id="KOG2617">
    <property type="taxonomic scope" value="Eukaryota"/>
</dbReference>
<evidence type="ECO:0000256" key="2">
    <source>
        <dbReference type="ARBA" id="ARBA00010566"/>
    </source>
</evidence>
<dbReference type="OrthoDB" id="435022at2759"/>
<dbReference type="InterPro" id="IPR036969">
    <property type="entry name" value="Citrate_synthase_sf"/>
</dbReference>
<proteinExistence type="inferred from homology"/>